<dbReference type="Pfam" id="PF00583">
    <property type="entry name" value="Acetyltransf_1"/>
    <property type="match status" value="1"/>
</dbReference>
<dbReference type="PROSITE" id="PS51186">
    <property type="entry name" value="GNAT"/>
    <property type="match status" value="1"/>
</dbReference>
<dbReference type="Gene3D" id="3.40.630.30">
    <property type="match status" value="1"/>
</dbReference>
<evidence type="ECO:0000313" key="3">
    <source>
        <dbReference type="Proteomes" id="UP000670947"/>
    </source>
</evidence>
<accession>A0ABS3W614</accession>
<proteinExistence type="predicted"/>
<feature type="domain" description="N-acetyltransferase" evidence="1">
    <location>
        <begin position="3"/>
        <end position="148"/>
    </location>
</feature>
<gene>
    <name evidence="2" type="ORF">I8J29_05400</name>
</gene>
<evidence type="ECO:0000313" key="2">
    <source>
        <dbReference type="EMBL" id="MBO7743621.1"/>
    </source>
</evidence>
<sequence>MEIAIRLIEESDYEQAYAFQCEYLDRETYEDFMRRVKSEPDLYFVTADGRDVVGVCYGSPSKKDEAVMNVNGIAVNLDVTKPYARVGLGTNMLLVFEKAAKQKGYKTLGVGSADDPKVEAFYLKNGYQPTELVVIGADHEQWERVRVDDYESGRLRREELRRSYNPKEVIFILAKALQET</sequence>
<name>A0ABS3W614_9BACL</name>
<dbReference type="RefSeq" id="WP_208846633.1">
    <property type="nucleotide sequence ID" value="NZ_JAGGDJ010000002.1"/>
</dbReference>
<protein>
    <submittedName>
        <fullName evidence="2">GNAT family N-acetyltransferase</fullName>
    </submittedName>
</protein>
<dbReference type="SUPFAM" id="SSF55729">
    <property type="entry name" value="Acyl-CoA N-acyltransferases (Nat)"/>
    <property type="match status" value="1"/>
</dbReference>
<reference evidence="2 3" key="1">
    <citation type="submission" date="2021-03" db="EMBL/GenBank/DDBJ databases">
        <title>Paenibacillus artemisicola MWE-103 whole genome sequence.</title>
        <authorList>
            <person name="Ham Y.J."/>
        </authorList>
    </citation>
    <scope>NUCLEOTIDE SEQUENCE [LARGE SCALE GENOMIC DNA]</scope>
    <source>
        <strain evidence="2 3">MWE-103</strain>
    </source>
</reference>
<evidence type="ECO:0000259" key="1">
    <source>
        <dbReference type="PROSITE" id="PS51186"/>
    </source>
</evidence>
<dbReference type="EMBL" id="JAGGDJ010000002">
    <property type="protein sequence ID" value="MBO7743621.1"/>
    <property type="molecule type" value="Genomic_DNA"/>
</dbReference>
<dbReference type="InterPro" id="IPR000182">
    <property type="entry name" value="GNAT_dom"/>
</dbReference>
<dbReference type="CDD" id="cd04301">
    <property type="entry name" value="NAT_SF"/>
    <property type="match status" value="1"/>
</dbReference>
<keyword evidence="3" id="KW-1185">Reference proteome</keyword>
<dbReference type="InterPro" id="IPR016181">
    <property type="entry name" value="Acyl_CoA_acyltransferase"/>
</dbReference>
<organism evidence="2 3">
    <name type="scientific">Paenibacillus artemisiicola</name>
    <dbReference type="NCBI Taxonomy" id="1172618"/>
    <lineage>
        <taxon>Bacteria</taxon>
        <taxon>Bacillati</taxon>
        <taxon>Bacillota</taxon>
        <taxon>Bacilli</taxon>
        <taxon>Bacillales</taxon>
        <taxon>Paenibacillaceae</taxon>
        <taxon>Paenibacillus</taxon>
    </lineage>
</organism>
<dbReference type="Proteomes" id="UP000670947">
    <property type="component" value="Unassembled WGS sequence"/>
</dbReference>
<comment type="caution">
    <text evidence="2">The sequence shown here is derived from an EMBL/GenBank/DDBJ whole genome shotgun (WGS) entry which is preliminary data.</text>
</comment>